<feature type="domain" description="Carboxymuconolactone decarboxylase-like" evidence="2">
    <location>
        <begin position="309"/>
        <end position="366"/>
    </location>
</feature>
<dbReference type="CDD" id="cd02233">
    <property type="entry name" value="cupin_HNL-like"/>
    <property type="match status" value="1"/>
</dbReference>
<feature type="domain" description="Cupin type-2" evidence="3">
    <location>
        <begin position="82"/>
        <end position="148"/>
    </location>
</feature>
<name>A0A4R6X7P8_9GAMM</name>
<dbReference type="InterPro" id="IPR013096">
    <property type="entry name" value="Cupin_2"/>
</dbReference>
<dbReference type="PANTHER" id="PTHR43698">
    <property type="entry name" value="RIBD C-TERMINAL DOMAIN CONTAINING PROTEIN"/>
    <property type="match status" value="1"/>
</dbReference>
<dbReference type="OrthoDB" id="9802489at2"/>
<comment type="caution">
    <text evidence="4">The sequence shown here is derived from an EMBL/GenBank/DDBJ whole genome shotgun (WGS) entry which is preliminary data.</text>
</comment>
<protein>
    <submittedName>
        <fullName evidence="4">Quercetin dioxygenase-like cupin family protein</fullName>
    </submittedName>
</protein>
<dbReference type="Proteomes" id="UP000295729">
    <property type="component" value="Unassembled WGS sequence"/>
</dbReference>
<dbReference type="Gene3D" id="2.60.120.10">
    <property type="entry name" value="Jelly Rolls"/>
    <property type="match status" value="1"/>
</dbReference>
<dbReference type="InterPro" id="IPR047263">
    <property type="entry name" value="HNL-like_cupin"/>
</dbReference>
<feature type="chain" id="PRO_5020195226" evidence="1">
    <location>
        <begin position="40"/>
        <end position="388"/>
    </location>
</feature>
<evidence type="ECO:0000256" key="1">
    <source>
        <dbReference type="SAM" id="SignalP"/>
    </source>
</evidence>
<dbReference type="RefSeq" id="WP_133561223.1">
    <property type="nucleotide sequence ID" value="NZ_SNZA01000002.1"/>
</dbReference>
<keyword evidence="1" id="KW-0732">Signal</keyword>
<dbReference type="Pfam" id="PF02627">
    <property type="entry name" value="CMD"/>
    <property type="match status" value="2"/>
</dbReference>
<evidence type="ECO:0000313" key="4">
    <source>
        <dbReference type="EMBL" id="TDR13969.1"/>
    </source>
</evidence>
<keyword evidence="5" id="KW-1185">Reference proteome</keyword>
<accession>A0A4R6X7P8</accession>
<dbReference type="InterPro" id="IPR011051">
    <property type="entry name" value="RmlC_Cupin_sf"/>
</dbReference>
<dbReference type="AlphaFoldDB" id="A0A4R6X7P8"/>
<organism evidence="4 5">
    <name type="scientific">Marinomonas communis</name>
    <dbReference type="NCBI Taxonomy" id="28254"/>
    <lineage>
        <taxon>Bacteria</taxon>
        <taxon>Pseudomonadati</taxon>
        <taxon>Pseudomonadota</taxon>
        <taxon>Gammaproteobacteria</taxon>
        <taxon>Oceanospirillales</taxon>
        <taxon>Oceanospirillaceae</taxon>
        <taxon>Marinomonas</taxon>
    </lineage>
</organism>
<keyword evidence="4" id="KW-0223">Dioxygenase</keyword>
<dbReference type="PANTHER" id="PTHR43698:SF1">
    <property type="entry name" value="BLL4564 PROTEIN"/>
    <property type="match status" value="1"/>
</dbReference>
<evidence type="ECO:0000313" key="5">
    <source>
        <dbReference type="Proteomes" id="UP000295729"/>
    </source>
</evidence>
<dbReference type="Pfam" id="PF07883">
    <property type="entry name" value="Cupin_2"/>
    <property type="match status" value="1"/>
</dbReference>
<dbReference type="InterPro" id="IPR014710">
    <property type="entry name" value="RmlC-like_jellyroll"/>
</dbReference>
<dbReference type="Gene3D" id="1.20.1290.10">
    <property type="entry name" value="AhpD-like"/>
    <property type="match status" value="1"/>
</dbReference>
<keyword evidence="4" id="KW-0560">Oxidoreductase</keyword>
<dbReference type="InterPro" id="IPR029032">
    <property type="entry name" value="AhpD-like"/>
</dbReference>
<dbReference type="SUPFAM" id="SSF69118">
    <property type="entry name" value="AhpD-like"/>
    <property type="match status" value="1"/>
</dbReference>
<feature type="domain" description="Carboxymuconolactone decarboxylase-like" evidence="2">
    <location>
        <begin position="176"/>
        <end position="247"/>
    </location>
</feature>
<evidence type="ECO:0000259" key="3">
    <source>
        <dbReference type="Pfam" id="PF07883"/>
    </source>
</evidence>
<dbReference type="GO" id="GO:0051213">
    <property type="term" value="F:dioxygenase activity"/>
    <property type="evidence" value="ECO:0007669"/>
    <property type="project" value="UniProtKB-KW"/>
</dbReference>
<feature type="signal peptide" evidence="1">
    <location>
        <begin position="1"/>
        <end position="39"/>
    </location>
</feature>
<proteinExistence type="predicted"/>
<gene>
    <name evidence="4" type="ORF">C8D85_1502</name>
</gene>
<dbReference type="InterPro" id="IPR003779">
    <property type="entry name" value="CMD-like"/>
</dbReference>
<evidence type="ECO:0000259" key="2">
    <source>
        <dbReference type="Pfam" id="PF02627"/>
    </source>
</evidence>
<dbReference type="GO" id="GO:0051920">
    <property type="term" value="F:peroxiredoxin activity"/>
    <property type="evidence" value="ECO:0007669"/>
    <property type="project" value="InterPro"/>
</dbReference>
<dbReference type="SUPFAM" id="SSF51182">
    <property type="entry name" value="RmlC-like cupins"/>
    <property type="match status" value="1"/>
</dbReference>
<sequence>MSNQANSQDTNAHKARSRKARLSPAALLALAGLSGEAIAKEQEIYPAGSQPAFSGPEAFFDGQVDVQVVFPEREGVPYSGAYVTFQAGARTAWHDHPAGQHMIVTQGTALTGTRDGQVIQFHEGEAVWCPDGVDHWHGATPDAAMTHFVVTASQDGQNVNWKDKVSDEVYQAAVASLQDEHTHFTALDERQQHLTYTIALATLGQSHALMDTLDVALANGVPVSDLREAMIHLYPYAGFPRSLNALNTLMQVVEARNAAGYDTAEGKPATLLSDKDDAQALGQSVQTALVGAPVGGPLFDFAPGANVFLQKHLFGDVFARGVLSHQDRELLTLAILAVMPNTDGQLNAHINMARNAGVSDDQMAELGQLLTQRITAQAGARLVQRLNQ</sequence>
<reference evidence="4 5" key="1">
    <citation type="submission" date="2019-03" db="EMBL/GenBank/DDBJ databases">
        <title>Genomic Encyclopedia of Type Strains, Phase IV (KMG-IV): sequencing the most valuable type-strain genomes for metagenomic binning, comparative biology and taxonomic classification.</title>
        <authorList>
            <person name="Goeker M."/>
        </authorList>
    </citation>
    <scope>NUCLEOTIDE SEQUENCE [LARGE SCALE GENOMIC DNA]</scope>
    <source>
        <strain evidence="4 5">DSM 5604</strain>
    </source>
</reference>
<dbReference type="EMBL" id="SNZA01000002">
    <property type="protein sequence ID" value="TDR13969.1"/>
    <property type="molecule type" value="Genomic_DNA"/>
</dbReference>